<keyword evidence="2" id="KW-0560">Oxidoreductase</keyword>
<dbReference type="RefSeq" id="WP_167300223.1">
    <property type="nucleotide sequence ID" value="NZ_JAASQV010000002.1"/>
</dbReference>
<dbReference type="Proteomes" id="UP000564677">
    <property type="component" value="Unassembled WGS sequence"/>
</dbReference>
<evidence type="ECO:0000313" key="3">
    <source>
        <dbReference type="Proteomes" id="UP000564677"/>
    </source>
</evidence>
<evidence type="ECO:0000259" key="1">
    <source>
        <dbReference type="Pfam" id="PF03992"/>
    </source>
</evidence>
<dbReference type="SUPFAM" id="SSF54909">
    <property type="entry name" value="Dimeric alpha+beta barrel"/>
    <property type="match status" value="1"/>
</dbReference>
<feature type="domain" description="ABM" evidence="1">
    <location>
        <begin position="11"/>
        <end position="69"/>
    </location>
</feature>
<keyword evidence="3" id="KW-1185">Reference proteome</keyword>
<name>A0A7X5V101_9SPHN</name>
<dbReference type="InterPro" id="IPR011008">
    <property type="entry name" value="Dimeric_a/b-barrel"/>
</dbReference>
<reference evidence="2 3" key="1">
    <citation type="submission" date="2020-03" db="EMBL/GenBank/DDBJ databases">
        <title>Genomic Encyclopedia of Type Strains, Phase IV (KMG-IV): sequencing the most valuable type-strain genomes for metagenomic binning, comparative biology and taxonomic classification.</title>
        <authorList>
            <person name="Goeker M."/>
        </authorList>
    </citation>
    <scope>NUCLEOTIDE SEQUENCE [LARGE SCALE GENOMIC DNA]</scope>
    <source>
        <strain evidence="2 3">DSM 4733</strain>
    </source>
</reference>
<dbReference type="AlphaFoldDB" id="A0A7X5V101"/>
<accession>A0A7X5V101</accession>
<comment type="caution">
    <text evidence="2">The sequence shown here is derived from an EMBL/GenBank/DDBJ whole genome shotgun (WGS) entry which is preliminary data.</text>
</comment>
<evidence type="ECO:0000313" key="2">
    <source>
        <dbReference type="EMBL" id="NIJ65916.1"/>
    </source>
</evidence>
<dbReference type="Pfam" id="PF03992">
    <property type="entry name" value="ABM"/>
    <property type="match status" value="1"/>
</dbReference>
<gene>
    <name evidence="2" type="ORF">FHR20_002878</name>
</gene>
<dbReference type="EMBL" id="JAASQV010000002">
    <property type="protein sequence ID" value="NIJ65916.1"/>
    <property type="molecule type" value="Genomic_DNA"/>
</dbReference>
<keyword evidence="2" id="KW-0503">Monooxygenase</keyword>
<dbReference type="Gene3D" id="3.30.70.100">
    <property type="match status" value="1"/>
</dbReference>
<proteinExistence type="predicted"/>
<dbReference type="GO" id="GO:0004497">
    <property type="term" value="F:monooxygenase activity"/>
    <property type="evidence" value="ECO:0007669"/>
    <property type="project" value="UniProtKB-KW"/>
</dbReference>
<protein>
    <submittedName>
        <fullName evidence="2">Quinol monooxygenase YgiN</fullName>
    </submittedName>
</protein>
<sequence>MPIITADPAIITQINVFDVPAGGQEALIAYLADAARAAREVEGWLSASLHRSLDGTRVVNYAQSADGDAARRVFAHLKARGLIDGNRRYGEAHPGLYRVAFTLER</sequence>
<organism evidence="2 3">
    <name type="scientific">Sphingomonas leidyi</name>
    <dbReference type="NCBI Taxonomy" id="68569"/>
    <lineage>
        <taxon>Bacteria</taxon>
        <taxon>Pseudomonadati</taxon>
        <taxon>Pseudomonadota</taxon>
        <taxon>Alphaproteobacteria</taxon>
        <taxon>Sphingomonadales</taxon>
        <taxon>Sphingomonadaceae</taxon>
        <taxon>Sphingomonas</taxon>
    </lineage>
</organism>
<dbReference type="InterPro" id="IPR007138">
    <property type="entry name" value="ABM_dom"/>
</dbReference>